<feature type="transmembrane region" description="Helical" evidence="1">
    <location>
        <begin position="135"/>
        <end position="153"/>
    </location>
</feature>
<evidence type="ECO:0000313" key="3">
    <source>
        <dbReference type="Proteomes" id="UP000199629"/>
    </source>
</evidence>
<feature type="transmembrane region" description="Helical" evidence="1">
    <location>
        <begin position="96"/>
        <end position="123"/>
    </location>
</feature>
<protein>
    <recommendedName>
        <fullName evidence="4">ABC-2 family transporter protein</fullName>
    </recommendedName>
</protein>
<keyword evidence="1" id="KW-0472">Membrane</keyword>
<name>A0A1C4ZIX8_9ACTN</name>
<feature type="transmembrane region" description="Helical" evidence="1">
    <location>
        <begin position="165"/>
        <end position="185"/>
    </location>
</feature>
<evidence type="ECO:0008006" key="4">
    <source>
        <dbReference type="Google" id="ProtNLM"/>
    </source>
</evidence>
<reference evidence="3" key="1">
    <citation type="submission" date="2016-06" db="EMBL/GenBank/DDBJ databases">
        <authorList>
            <person name="Varghese N."/>
            <person name="Submissions Spin"/>
        </authorList>
    </citation>
    <scope>NUCLEOTIDE SEQUENCE [LARGE SCALE GENOMIC DNA]</scope>
    <source>
        <strain evidence="3">DSM 45246</strain>
    </source>
</reference>
<dbReference type="RefSeq" id="WP_091269837.1">
    <property type="nucleotide sequence ID" value="NZ_FMCS01000015.1"/>
</dbReference>
<dbReference type="AlphaFoldDB" id="A0A1C4ZIX8"/>
<dbReference type="Proteomes" id="UP000199629">
    <property type="component" value="Unassembled WGS sequence"/>
</dbReference>
<proteinExistence type="predicted"/>
<keyword evidence="1" id="KW-1133">Transmembrane helix</keyword>
<evidence type="ECO:0000256" key="1">
    <source>
        <dbReference type="SAM" id="Phobius"/>
    </source>
</evidence>
<accession>A0A1C4ZIX8</accession>
<sequence>MTDSGIPHTRSTSTLGAATAAALRRSVGTRARRCLLAVTLLLGLLAAAGLALAGPTGDRTFAKLSDLVQSLMSVIVPAFGILLARDLKRAAGITRLAPTLLAATLFAAAIGLFGLVVCVAALAMTTSTAPEPWRHVGIIAAGSILVQVVAQLVGTGLGLLIRRPALAFAASIVLPLGLWILLGAVDVLRPAQALTPYATVRHLLSGEMSALNWVQWLAVLLIWGVGLNALGAVRLRRGNHDRQPAPAPDEQSPSLSQ</sequence>
<keyword evidence="3" id="KW-1185">Reference proteome</keyword>
<dbReference type="EMBL" id="FMCS01000015">
    <property type="protein sequence ID" value="SCF33007.1"/>
    <property type="molecule type" value="Genomic_DNA"/>
</dbReference>
<keyword evidence="1" id="KW-0812">Transmembrane</keyword>
<evidence type="ECO:0000313" key="2">
    <source>
        <dbReference type="EMBL" id="SCF33007.1"/>
    </source>
</evidence>
<feature type="transmembrane region" description="Helical" evidence="1">
    <location>
        <begin position="213"/>
        <end position="233"/>
    </location>
</feature>
<organism evidence="2 3">
    <name type="scientific">Micromonospora chaiyaphumensis</name>
    <dbReference type="NCBI Taxonomy" id="307119"/>
    <lineage>
        <taxon>Bacteria</taxon>
        <taxon>Bacillati</taxon>
        <taxon>Actinomycetota</taxon>
        <taxon>Actinomycetes</taxon>
        <taxon>Micromonosporales</taxon>
        <taxon>Micromonosporaceae</taxon>
        <taxon>Micromonospora</taxon>
    </lineage>
</organism>
<feature type="transmembrane region" description="Helical" evidence="1">
    <location>
        <begin position="67"/>
        <end position="84"/>
    </location>
</feature>
<feature type="transmembrane region" description="Helical" evidence="1">
    <location>
        <begin position="34"/>
        <end position="55"/>
    </location>
</feature>
<gene>
    <name evidence="2" type="ORF">GA0070214_11561</name>
</gene>